<dbReference type="FunFam" id="3.40.30.10:FF:000156">
    <property type="entry name" value="Glutathione S-transferase 1"/>
    <property type="match status" value="1"/>
</dbReference>
<dbReference type="Proteomes" id="UP000054988">
    <property type="component" value="Unassembled WGS sequence"/>
</dbReference>
<evidence type="ECO:0000256" key="2">
    <source>
        <dbReference type="ARBA" id="ARBA00012452"/>
    </source>
</evidence>
<dbReference type="AlphaFoldDB" id="A0A0W0F4B1"/>
<dbReference type="EMBL" id="LATX01002351">
    <property type="protein sequence ID" value="KTB31096.1"/>
    <property type="molecule type" value="Genomic_DNA"/>
</dbReference>
<evidence type="ECO:0000313" key="6">
    <source>
        <dbReference type="EMBL" id="KTB31096.1"/>
    </source>
</evidence>
<name>A0A0W0F4B1_MONRR</name>
<evidence type="ECO:0000256" key="1">
    <source>
        <dbReference type="ARBA" id="ARBA00007409"/>
    </source>
</evidence>
<dbReference type="CDD" id="cd03046">
    <property type="entry name" value="GST_N_GTT1_like"/>
    <property type="match status" value="1"/>
</dbReference>
<dbReference type="Pfam" id="PF02798">
    <property type="entry name" value="GST_N"/>
    <property type="match status" value="1"/>
</dbReference>
<dbReference type="GO" id="GO:0004364">
    <property type="term" value="F:glutathione transferase activity"/>
    <property type="evidence" value="ECO:0007669"/>
    <property type="project" value="UniProtKB-EC"/>
</dbReference>
<dbReference type="SFLD" id="SFLDS00019">
    <property type="entry name" value="Glutathione_Transferase_(cytos"/>
    <property type="match status" value="1"/>
</dbReference>
<dbReference type="SFLD" id="SFLDG01150">
    <property type="entry name" value="Main.1:_Beta-like"/>
    <property type="match status" value="1"/>
</dbReference>
<proteinExistence type="inferred from homology"/>
<comment type="catalytic activity">
    <reaction evidence="4">
        <text>RX + glutathione = an S-substituted glutathione + a halide anion + H(+)</text>
        <dbReference type="Rhea" id="RHEA:16437"/>
        <dbReference type="ChEBI" id="CHEBI:15378"/>
        <dbReference type="ChEBI" id="CHEBI:16042"/>
        <dbReference type="ChEBI" id="CHEBI:17792"/>
        <dbReference type="ChEBI" id="CHEBI:57925"/>
        <dbReference type="ChEBI" id="CHEBI:90779"/>
        <dbReference type="EC" id="2.5.1.18"/>
    </reaction>
</comment>
<sequence length="218" mass="24778">MIVVYHLDNSRSQRILWLLEELCVPYEIKKYERTPNGLAPPELLKVYPLGKSPVITDGDLTLAESGAIVEYLIKKYGEGKFTPPEKGEIDNLYFTHYAEGSIMPTFVMKLIFTMIPQKSPWILRWLLRIVFDKIESTMLAPELKKHSDLMESHLSKKEWLAGGNGPTSADFLMSMPAEILELTKLAGPSTVAYVRRIHKRPAYRTALQKGGEYAYAKS</sequence>
<dbReference type="PANTHER" id="PTHR44051">
    <property type="entry name" value="GLUTATHIONE S-TRANSFERASE-RELATED"/>
    <property type="match status" value="1"/>
</dbReference>
<dbReference type="PANTHER" id="PTHR44051:SF9">
    <property type="entry name" value="GLUTATHIONE S-TRANSFERASE 1"/>
    <property type="match status" value="1"/>
</dbReference>
<dbReference type="EC" id="2.5.1.18" evidence="2"/>
<accession>A0A0W0F4B1</accession>
<dbReference type="InterPro" id="IPR040079">
    <property type="entry name" value="Glutathione_S-Trfase"/>
</dbReference>
<comment type="similarity">
    <text evidence="1">Belongs to the GST superfamily.</text>
</comment>
<dbReference type="eggNOG" id="KOG0867">
    <property type="taxonomic scope" value="Eukaryota"/>
</dbReference>
<reference evidence="6 7" key="1">
    <citation type="submission" date="2015-12" db="EMBL/GenBank/DDBJ databases">
        <title>Draft genome sequence of Moniliophthora roreri, the causal agent of frosty pod rot of cacao.</title>
        <authorList>
            <person name="Aime M.C."/>
            <person name="Diaz-Valderrama J.R."/>
            <person name="Kijpornyongpan T."/>
            <person name="Phillips-Mora W."/>
        </authorList>
    </citation>
    <scope>NUCLEOTIDE SEQUENCE [LARGE SCALE GENOMIC DNA]</scope>
    <source>
        <strain evidence="6 7">MCA 2952</strain>
    </source>
</reference>
<dbReference type="GO" id="GO:0005737">
    <property type="term" value="C:cytoplasm"/>
    <property type="evidence" value="ECO:0007669"/>
    <property type="project" value="UniProtKB-ARBA"/>
</dbReference>
<gene>
    <name evidence="6" type="ORF">WG66_16320</name>
</gene>
<evidence type="ECO:0000313" key="7">
    <source>
        <dbReference type="Proteomes" id="UP000054988"/>
    </source>
</evidence>
<dbReference type="InterPro" id="IPR004045">
    <property type="entry name" value="Glutathione_S-Trfase_N"/>
</dbReference>
<dbReference type="GO" id="GO:0004602">
    <property type="term" value="F:glutathione peroxidase activity"/>
    <property type="evidence" value="ECO:0007669"/>
    <property type="project" value="UniProtKB-ARBA"/>
</dbReference>
<protein>
    <recommendedName>
        <fullName evidence="2">glutathione transferase</fullName>
        <ecNumber evidence="2">2.5.1.18</ecNumber>
    </recommendedName>
</protein>
<organism evidence="6 7">
    <name type="scientific">Moniliophthora roreri</name>
    <name type="common">Frosty pod rot fungus</name>
    <name type="synonym">Monilia roreri</name>
    <dbReference type="NCBI Taxonomy" id="221103"/>
    <lineage>
        <taxon>Eukaryota</taxon>
        <taxon>Fungi</taxon>
        <taxon>Dikarya</taxon>
        <taxon>Basidiomycota</taxon>
        <taxon>Agaricomycotina</taxon>
        <taxon>Agaricomycetes</taxon>
        <taxon>Agaricomycetidae</taxon>
        <taxon>Agaricales</taxon>
        <taxon>Marasmiineae</taxon>
        <taxon>Marasmiaceae</taxon>
        <taxon>Moniliophthora</taxon>
    </lineage>
</organism>
<evidence type="ECO:0000259" key="5">
    <source>
        <dbReference type="PROSITE" id="PS50404"/>
    </source>
</evidence>
<dbReference type="InterPro" id="IPR036282">
    <property type="entry name" value="Glutathione-S-Trfase_C_sf"/>
</dbReference>
<dbReference type="Gene3D" id="3.40.30.10">
    <property type="entry name" value="Glutaredoxin"/>
    <property type="match status" value="1"/>
</dbReference>
<feature type="domain" description="GST N-terminal" evidence="5">
    <location>
        <begin position="1"/>
        <end position="80"/>
    </location>
</feature>
<evidence type="ECO:0000256" key="3">
    <source>
        <dbReference type="ARBA" id="ARBA00022679"/>
    </source>
</evidence>
<dbReference type="PROSITE" id="PS50404">
    <property type="entry name" value="GST_NTER"/>
    <property type="match status" value="1"/>
</dbReference>
<dbReference type="SUPFAM" id="SSF52833">
    <property type="entry name" value="Thioredoxin-like"/>
    <property type="match status" value="1"/>
</dbReference>
<dbReference type="InterPro" id="IPR036249">
    <property type="entry name" value="Thioredoxin-like_sf"/>
</dbReference>
<keyword evidence="3" id="KW-0808">Transferase</keyword>
<dbReference type="SFLD" id="SFLDG00358">
    <property type="entry name" value="Main_(cytGST)"/>
    <property type="match status" value="1"/>
</dbReference>
<dbReference type="Gene3D" id="1.20.1050.10">
    <property type="match status" value="1"/>
</dbReference>
<evidence type="ECO:0000256" key="4">
    <source>
        <dbReference type="ARBA" id="ARBA00047960"/>
    </source>
</evidence>
<comment type="caution">
    <text evidence="6">The sequence shown here is derived from an EMBL/GenBank/DDBJ whole genome shotgun (WGS) entry which is preliminary data.</text>
</comment>
<dbReference type="SUPFAM" id="SSF47616">
    <property type="entry name" value="GST C-terminal domain-like"/>
    <property type="match status" value="1"/>
</dbReference>